<dbReference type="AlphaFoldDB" id="A0A5C5V3T3"/>
<feature type="transmembrane region" description="Helical" evidence="1">
    <location>
        <begin position="138"/>
        <end position="159"/>
    </location>
</feature>
<dbReference type="Pfam" id="PF10825">
    <property type="entry name" value="DUF2752"/>
    <property type="match status" value="1"/>
</dbReference>
<evidence type="ECO:0000256" key="1">
    <source>
        <dbReference type="SAM" id="Phobius"/>
    </source>
</evidence>
<reference evidence="2 3" key="1">
    <citation type="submission" date="2019-02" db="EMBL/GenBank/DDBJ databases">
        <title>Deep-cultivation of Planctomycetes and their phenomic and genomic characterization uncovers novel biology.</title>
        <authorList>
            <person name="Wiegand S."/>
            <person name="Jogler M."/>
            <person name="Boedeker C."/>
            <person name="Pinto D."/>
            <person name="Vollmers J."/>
            <person name="Rivas-Marin E."/>
            <person name="Kohn T."/>
            <person name="Peeters S.H."/>
            <person name="Heuer A."/>
            <person name="Rast P."/>
            <person name="Oberbeckmann S."/>
            <person name="Bunk B."/>
            <person name="Jeske O."/>
            <person name="Meyerdierks A."/>
            <person name="Storesund J.E."/>
            <person name="Kallscheuer N."/>
            <person name="Luecker S."/>
            <person name="Lage O.M."/>
            <person name="Pohl T."/>
            <person name="Merkel B.J."/>
            <person name="Hornburger P."/>
            <person name="Mueller R.-W."/>
            <person name="Bruemmer F."/>
            <person name="Labrenz M."/>
            <person name="Spormann A.M."/>
            <person name="Op Den Camp H."/>
            <person name="Overmann J."/>
            <person name="Amann R."/>
            <person name="Jetten M.S.M."/>
            <person name="Mascher T."/>
            <person name="Medema M.H."/>
            <person name="Devos D.P."/>
            <person name="Kaster A.-K."/>
            <person name="Ovreas L."/>
            <person name="Rohde M."/>
            <person name="Galperin M.Y."/>
            <person name="Jogler C."/>
        </authorList>
    </citation>
    <scope>NUCLEOTIDE SEQUENCE [LARGE SCALE GENOMIC DNA]</scope>
    <source>
        <strain evidence="2 3">Enr8</strain>
    </source>
</reference>
<dbReference type="Proteomes" id="UP000318878">
    <property type="component" value="Unassembled WGS sequence"/>
</dbReference>
<organism evidence="2 3">
    <name type="scientific">Blastopirellula retiformator</name>
    <dbReference type="NCBI Taxonomy" id="2527970"/>
    <lineage>
        <taxon>Bacteria</taxon>
        <taxon>Pseudomonadati</taxon>
        <taxon>Planctomycetota</taxon>
        <taxon>Planctomycetia</taxon>
        <taxon>Pirellulales</taxon>
        <taxon>Pirellulaceae</taxon>
        <taxon>Blastopirellula</taxon>
    </lineage>
</organism>
<feature type="transmembrane region" description="Helical" evidence="1">
    <location>
        <begin position="34"/>
        <end position="54"/>
    </location>
</feature>
<feature type="transmembrane region" description="Helical" evidence="1">
    <location>
        <begin position="98"/>
        <end position="117"/>
    </location>
</feature>
<protein>
    <recommendedName>
        <fullName evidence="4">DUF2752 domain-containing protein</fullName>
    </recommendedName>
</protein>
<sequence>MNASGESADAIDVVPLEEYELIESPAGPSSTFHWVMLALASAVLLASFTLNFQAGETVYFPWSEIQVPPSCGMKIFWNVDCPGCGLTRSFILLAHGDVAASLAYNPSGILLFGVILFQVPYRVGQLWRIRQGYPAWDMGLATAAIFSAIFAVMLIQWVVKLL</sequence>
<evidence type="ECO:0000313" key="2">
    <source>
        <dbReference type="EMBL" id="TWT32690.1"/>
    </source>
</evidence>
<evidence type="ECO:0008006" key="4">
    <source>
        <dbReference type="Google" id="ProtNLM"/>
    </source>
</evidence>
<proteinExistence type="predicted"/>
<keyword evidence="1" id="KW-0472">Membrane</keyword>
<dbReference type="RefSeq" id="WP_222434863.1">
    <property type="nucleotide sequence ID" value="NZ_SJPF01000003.1"/>
</dbReference>
<evidence type="ECO:0000313" key="3">
    <source>
        <dbReference type="Proteomes" id="UP000318878"/>
    </source>
</evidence>
<dbReference type="EMBL" id="SJPF01000003">
    <property type="protein sequence ID" value="TWT32690.1"/>
    <property type="molecule type" value="Genomic_DNA"/>
</dbReference>
<gene>
    <name evidence="2" type="ORF">Enr8_24950</name>
</gene>
<accession>A0A5C5V3T3</accession>
<dbReference type="InterPro" id="IPR021215">
    <property type="entry name" value="DUF2752"/>
</dbReference>
<keyword evidence="1" id="KW-1133">Transmembrane helix</keyword>
<keyword evidence="1" id="KW-0812">Transmembrane</keyword>
<keyword evidence="3" id="KW-1185">Reference proteome</keyword>
<name>A0A5C5V3T3_9BACT</name>
<comment type="caution">
    <text evidence="2">The sequence shown here is derived from an EMBL/GenBank/DDBJ whole genome shotgun (WGS) entry which is preliminary data.</text>
</comment>